<proteinExistence type="predicted"/>
<protein>
    <submittedName>
        <fullName evidence="1">Uncharacterized protein</fullName>
    </submittedName>
</protein>
<reference evidence="2" key="1">
    <citation type="submission" date="2018-05" db="EMBL/GenBank/DDBJ databases">
        <title>Draft genome sequence of Stemphylium lycopersici strain CIDEFI 213.</title>
        <authorList>
            <person name="Medina R."/>
            <person name="Franco M.E.E."/>
            <person name="Lucentini C.G."/>
            <person name="Saparrat M.C.N."/>
            <person name="Balatti P.A."/>
        </authorList>
    </citation>
    <scope>NUCLEOTIDE SEQUENCE [LARGE SCALE GENOMIC DNA]</scope>
    <source>
        <strain evidence="2">CIDEFI 213</strain>
    </source>
</reference>
<organism evidence="1 2">
    <name type="scientific">Stemphylium lycopersici</name>
    <name type="common">Tomato gray leaf spot disease fungus</name>
    <name type="synonym">Thyrospora lycopersici</name>
    <dbReference type="NCBI Taxonomy" id="183478"/>
    <lineage>
        <taxon>Eukaryota</taxon>
        <taxon>Fungi</taxon>
        <taxon>Dikarya</taxon>
        <taxon>Ascomycota</taxon>
        <taxon>Pezizomycotina</taxon>
        <taxon>Dothideomycetes</taxon>
        <taxon>Pleosporomycetidae</taxon>
        <taxon>Pleosporales</taxon>
        <taxon>Pleosporineae</taxon>
        <taxon>Pleosporaceae</taxon>
        <taxon>Stemphylium</taxon>
    </lineage>
</organism>
<dbReference type="AlphaFoldDB" id="A0A364N8M7"/>
<evidence type="ECO:0000313" key="2">
    <source>
        <dbReference type="Proteomes" id="UP000249619"/>
    </source>
</evidence>
<dbReference type="Proteomes" id="UP000249619">
    <property type="component" value="Unassembled WGS sequence"/>
</dbReference>
<name>A0A364N8M7_STELY</name>
<comment type="caution">
    <text evidence="1">The sequence shown here is derived from an EMBL/GenBank/DDBJ whole genome shotgun (WGS) entry which is preliminary data.</text>
</comment>
<sequence length="83" mass="9505">MARMRKSKQTVPGEGTPALRIISRIWKLECIASTTSPRELQDVWQHMRDVVYNRRQGRPNQVLCVTTRDLDTATKSIHGTQNA</sequence>
<accession>A0A364N8M7</accession>
<evidence type="ECO:0000313" key="1">
    <source>
        <dbReference type="EMBL" id="RAR13610.1"/>
    </source>
</evidence>
<keyword evidence="2" id="KW-1185">Reference proteome</keyword>
<gene>
    <name evidence="1" type="ORF">DDE83_003067</name>
</gene>
<dbReference type="EMBL" id="QGDH01000033">
    <property type="protein sequence ID" value="RAR13610.1"/>
    <property type="molecule type" value="Genomic_DNA"/>
</dbReference>